<organism evidence="2 3">
    <name type="scientific">Macrosiphum euphorbiae</name>
    <name type="common">potato aphid</name>
    <dbReference type="NCBI Taxonomy" id="13131"/>
    <lineage>
        <taxon>Eukaryota</taxon>
        <taxon>Metazoa</taxon>
        <taxon>Ecdysozoa</taxon>
        <taxon>Arthropoda</taxon>
        <taxon>Hexapoda</taxon>
        <taxon>Insecta</taxon>
        <taxon>Pterygota</taxon>
        <taxon>Neoptera</taxon>
        <taxon>Paraneoptera</taxon>
        <taxon>Hemiptera</taxon>
        <taxon>Sternorrhyncha</taxon>
        <taxon>Aphidomorpha</taxon>
        <taxon>Aphidoidea</taxon>
        <taxon>Aphididae</taxon>
        <taxon>Macrosiphini</taxon>
        <taxon>Macrosiphum</taxon>
    </lineage>
</organism>
<dbReference type="InterPro" id="IPR036691">
    <property type="entry name" value="Endo/exonu/phosph_ase_sf"/>
</dbReference>
<dbReference type="InterPro" id="IPR005135">
    <property type="entry name" value="Endo/exonuclease/phosphatase"/>
</dbReference>
<dbReference type="GO" id="GO:0003824">
    <property type="term" value="F:catalytic activity"/>
    <property type="evidence" value="ECO:0007669"/>
    <property type="project" value="InterPro"/>
</dbReference>
<gene>
    <name evidence="2" type="ORF">MEUPH1_LOCUS13669</name>
</gene>
<dbReference type="AlphaFoldDB" id="A0AAV0WQJ4"/>
<accession>A0AAV0WQJ4</accession>
<evidence type="ECO:0000313" key="3">
    <source>
        <dbReference type="Proteomes" id="UP001160148"/>
    </source>
</evidence>
<dbReference type="Gene3D" id="3.60.10.10">
    <property type="entry name" value="Endonuclease/exonuclease/phosphatase"/>
    <property type="match status" value="1"/>
</dbReference>
<keyword evidence="3" id="KW-1185">Reference proteome</keyword>
<reference evidence="2 3" key="1">
    <citation type="submission" date="2023-01" db="EMBL/GenBank/DDBJ databases">
        <authorList>
            <person name="Whitehead M."/>
        </authorList>
    </citation>
    <scope>NUCLEOTIDE SEQUENCE [LARGE SCALE GENOMIC DNA]</scope>
</reference>
<sequence length="235" mass="26701">MQHNNTKYNILQWNLNGFYKRISELQIIINKYCAEIICLQETNFTSYKKKTLKGYTNYTKIRANAIRARGGISIFIKYSYTSEEIPVNTPLESVTISVQFKQKITICNIYLYNQSLFTEADLKNYHSTTLSAFVLLGDFNSHNQLWGCISTNSRGEIIESVIDSENLITLNNGKPTHFGTASGTQSAIDLTFTTTSFAPHLTWDTLSHAYGSDHLPINTKLTYRNTEDIQVGKPK</sequence>
<dbReference type="EMBL" id="CARXXK010000002">
    <property type="protein sequence ID" value="CAI6358117.1"/>
    <property type="molecule type" value="Genomic_DNA"/>
</dbReference>
<dbReference type="Pfam" id="PF14529">
    <property type="entry name" value="Exo_endo_phos_2"/>
    <property type="match status" value="1"/>
</dbReference>
<dbReference type="Proteomes" id="UP001160148">
    <property type="component" value="Unassembled WGS sequence"/>
</dbReference>
<proteinExistence type="predicted"/>
<name>A0AAV0WQJ4_9HEMI</name>
<dbReference type="PANTHER" id="PTHR33273">
    <property type="entry name" value="DOMAIN-CONTAINING PROTEIN, PUTATIVE-RELATED"/>
    <property type="match status" value="1"/>
</dbReference>
<evidence type="ECO:0000313" key="2">
    <source>
        <dbReference type="EMBL" id="CAI6358117.1"/>
    </source>
</evidence>
<dbReference type="PANTHER" id="PTHR33273:SF4">
    <property type="entry name" value="ENDONUCLEASE_EXONUCLEASE_PHOSPHATASE DOMAIN-CONTAINING PROTEIN"/>
    <property type="match status" value="1"/>
</dbReference>
<protein>
    <recommendedName>
        <fullName evidence="1">Endonuclease/exonuclease/phosphatase domain-containing protein</fullName>
    </recommendedName>
</protein>
<dbReference type="SUPFAM" id="SSF56219">
    <property type="entry name" value="DNase I-like"/>
    <property type="match status" value="1"/>
</dbReference>
<evidence type="ECO:0000259" key="1">
    <source>
        <dbReference type="Pfam" id="PF14529"/>
    </source>
</evidence>
<comment type="caution">
    <text evidence="2">The sequence shown here is derived from an EMBL/GenBank/DDBJ whole genome shotgun (WGS) entry which is preliminary data.</text>
</comment>
<feature type="domain" description="Endonuclease/exonuclease/phosphatase" evidence="1">
    <location>
        <begin position="104"/>
        <end position="217"/>
    </location>
</feature>